<name>A0A4R2BEI0_9BACI</name>
<proteinExistence type="predicted"/>
<evidence type="ECO:0000313" key="2">
    <source>
        <dbReference type="Proteomes" id="UP000295689"/>
    </source>
</evidence>
<dbReference type="Proteomes" id="UP000295689">
    <property type="component" value="Unassembled WGS sequence"/>
</dbReference>
<sequence>MDKEPHSSSKQHGQGHFYDKITKNVTNLVSSKESSPPLEHSVISLNKSGTGTDAHIQATLMALADAIIPSTLGALDLRIDDYVKWTLDRFISLQGEWGTKIIPISAQTAIMLDVAAGQYILSGETSEPLDFSTYPEGGSFAALCYEGRFQALRLLENLQVDLESLPLPFRNNAGLVQNVVTSLHQLVMFGYYSEWFSFGPTRLAYPENQRNERQRFIWDRLDYPGISFGYRAHRGFLVEEFSE</sequence>
<reference evidence="1 2" key="1">
    <citation type="journal article" date="2015" name="Stand. Genomic Sci.">
        <title>Genomic Encyclopedia of Bacterial and Archaeal Type Strains, Phase III: the genomes of soil and plant-associated and newly described type strains.</title>
        <authorList>
            <person name="Whitman W.B."/>
            <person name="Woyke T."/>
            <person name="Klenk H.P."/>
            <person name="Zhou Y."/>
            <person name="Lilburn T.G."/>
            <person name="Beck B.J."/>
            <person name="De Vos P."/>
            <person name="Vandamme P."/>
            <person name="Eisen J.A."/>
            <person name="Garrity G."/>
            <person name="Hugenholtz P."/>
            <person name="Kyrpides N.C."/>
        </authorList>
    </citation>
    <scope>NUCLEOTIDE SEQUENCE [LARGE SCALE GENOMIC DNA]</scope>
    <source>
        <strain evidence="1 2">CV53</strain>
    </source>
</reference>
<accession>A0A4R2BEI0</accession>
<comment type="caution">
    <text evidence="1">The sequence shown here is derived from an EMBL/GenBank/DDBJ whole genome shotgun (WGS) entry which is preliminary data.</text>
</comment>
<dbReference type="RefSeq" id="WP_132004984.1">
    <property type="nucleotide sequence ID" value="NZ_JABUHM010000003.1"/>
</dbReference>
<dbReference type="EMBL" id="SLVV01000005">
    <property type="protein sequence ID" value="TCN25368.1"/>
    <property type="molecule type" value="Genomic_DNA"/>
</dbReference>
<dbReference type="AlphaFoldDB" id="A0A4R2BEI0"/>
<keyword evidence="2" id="KW-1185">Reference proteome</keyword>
<protein>
    <submittedName>
        <fullName evidence="1">Uncharacterized protein</fullName>
    </submittedName>
</protein>
<evidence type="ECO:0000313" key="1">
    <source>
        <dbReference type="EMBL" id="TCN25368.1"/>
    </source>
</evidence>
<organism evidence="1 2">
    <name type="scientific">Mesobacillus foraminis</name>
    <dbReference type="NCBI Taxonomy" id="279826"/>
    <lineage>
        <taxon>Bacteria</taxon>
        <taxon>Bacillati</taxon>
        <taxon>Bacillota</taxon>
        <taxon>Bacilli</taxon>
        <taxon>Bacillales</taxon>
        <taxon>Bacillaceae</taxon>
        <taxon>Mesobacillus</taxon>
    </lineage>
</organism>
<gene>
    <name evidence="1" type="ORF">EV146_10524</name>
</gene>